<feature type="compositionally biased region" description="Low complexity" evidence="1">
    <location>
        <begin position="143"/>
        <end position="158"/>
    </location>
</feature>
<feature type="transmembrane region" description="Helical" evidence="2">
    <location>
        <begin position="12"/>
        <end position="29"/>
    </location>
</feature>
<keyword evidence="2" id="KW-0812">Transmembrane</keyword>
<dbReference type="Proteomes" id="UP000693981">
    <property type="component" value="Unassembled WGS sequence"/>
</dbReference>
<dbReference type="OrthoDB" id="121132at2759"/>
<evidence type="ECO:0000313" key="3">
    <source>
        <dbReference type="EMBL" id="KAG7399163.1"/>
    </source>
</evidence>
<feature type="compositionally biased region" description="Basic and acidic residues" evidence="1">
    <location>
        <begin position="160"/>
        <end position="173"/>
    </location>
</feature>
<comment type="caution">
    <text evidence="3">The sequence shown here is derived from an EMBL/GenBank/DDBJ whole genome shotgun (WGS) entry which is preliminary data.</text>
</comment>
<evidence type="ECO:0000256" key="2">
    <source>
        <dbReference type="SAM" id="Phobius"/>
    </source>
</evidence>
<keyword evidence="4" id="KW-1185">Reference proteome</keyword>
<dbReference type="EMBL" id="JAGDFL010000061">
    <property type="protein sequence ID" value="KAG7399163.1"/>
    <property type="molecule type" value="Genomic_DNA"/>
</dbReference>
<dbReference type="AlphaFoldDB" id="A0A8T1X532"/>
<name>A0A8T1X532_9STRA</name>
<keyword evidence="2" id="KW-1133">Transmembrane helix</keyword>
<feature type="region of interest" description="Disordered" evidence="1">
    <location>
        <begin position="142"/>
        <end position="173"/>
    </location>
</feature>
<protein>
    <submittedName>
        <fullName evidence="3">Uncharacterized protein</fullName>
    </submittedName>
</protein>
<organism evidence="3 4">
    <name type="scientific">Phytophthora boehmeriae</name>
    <dbReference type="NCBI Taxonomy" id="109152"/>
    <lineage>
        <taxon>Eukaryota</taxon>
        <taxon>Sar</taxon>
        <taxon>Stramenopiles</taxon>
        <taxon>Oomycota</taxon>
        <taxon>Peronosporomycetes</taxon>
        <taxon>Peronosporales</taxon>
        <taxon>Peronosporaceae</taxon>
        <taxon>Phytophthora</taxon>
    </lineage>
</organism>
<keyword evidence="2" id="KW-0472">Membrane</keyword>
<sequence length="189" mass="20973">MNTRLTRIFAKAAAAAGTAGTIALTCWLLDRMLTPDGRQVIERSNEGNDSMDDQQQACDENESFALLPVVSESDEDSEEEAVVGYTDDSYTPQHDVCMLSVSVETLAGAEDDDVAVDTSSCRLCRVVDDYQCDIRDRSLSFADTDSSSGDSVRSNSIDQYEEKTGSHMESPCDRNCRPRRTENWLYVRL</sequence>
<gene>
    <name evidence="3" type="ORF">PHYBOEH_009623</name>
</gene>
<proteinExistence type="predicted"/>
<evidence type="ECO:0000256" key="1">
    <source>
        <dbReference type="SAM" id="MobiDB-lite"/>
    </source>
</evidence>
<evidence type="ECO:0000313" key="4">
    <source>
        <dbReference type="Proteomes" id="UP000693981"/>
    </source>
</evidence>
<accession>A0A8T1X532</accession>
<reference evidence="3" key="1">
    <citation type="submission" date="2021-02" db="EMBL/GenBank/DDBJ databases">
        <authorList>
            <person name="Palmer J.M."/>
        </authorList>
    </citation>
    <scope>NUCLEOTIDE SEQUENCE</scope>
    <source>
        <strain evidence="3">SCRP23</strain>
    </source>
</reference>